<name>A0A0V1GKZ6_9BILA</name>
<evidence type="ECO:0000313" key="1">
    <source>
        <dbReference type="EMBL" id="KRY98825.1"/>
    </source>
</evidence>
<accession>A0A0V1GKZ6</accession>
<keyword evidence="2" id="KW-1185">Reference proteome</keyword>
<reference evidence="1 2" key="1">
    <citation type="submission" date="2015-01" db="EMBL/GenBank/DDBJ databases">
        <title>Evolution of Trichinella species and genotypes.</title>
        <authorList>
            <person name="Korhonen P.K."/>
            <person name="Edoardo P."/>
            <person name="Giuseppe L.R."/>
            <person name="Gasser R.B."/>
        </authorList>
    </citation>
    <scope>NUCLEOTIDE SEQUENCE [LARGE SCALE GENOMIC DNA]</scope>
    <source>
        <strain evidence="1">ISS1029</strain>
    </source>
</reference>
<organism evidence="1 2">
    <name type="scientific">Trichinella zimbabwensis</name>
    <dbReference type="NCBI Taxonomy" id="268475"/>
    <lineage>
        <taxon>Eukaryota</taxon>
        <taxon>Metazoa</taxon>
        <taxon>Ecdysozoa</taxon>
        <taxon>Nematoda</taxon>
        <taxon>Enoplea</taxon>
        <taxon>Dorylaimia</taxon>
        <taxon>Trichinellida</taxon>
        <taxon>Trichinellidae</taxon>
        <taxon>Trichinella</taxon>
    </lineage>
</organism>
<gene>
    <name evidence="1" type="ORF">T11_16871</name>
</gene>
<dbReference type="AlphaFoldDB" id="A0A0V1GKZ6"/>
<proteinExistence type="predicted"/>
<protein>
    <submittedName>
        <fullName evidence="1">Uncharacterized protein</fullName>
    </submittedName>
</protein>
<dbReference type="Proteomes" id="UP000055024">
    <property type="component" value="Unassembled WGS sequence"/>
</dbReference>
<dbReference type="EMBL" id="JYDP01001144">
    <property type="protein sequence ID" value="KRY98825.1"/>
    <property type="molecule type" value="Genomic_DNA"/>
</dbReference>
<comment type="caution">
    <text evidence="1">The sequence shown here is derived from an EMBL/GenBank/DDBJ whole genome shotgun (WGS) entry which is preliminary data.</text>
</comment>
<evidence type="ECO:0000313" key="2">
    <source>
        <dbReference type="Proteomes" id="UP000055024"/>
    </source>
</evidence>
<sequence length="37" mass="4294">MNVSSPLLVAYFPRYLNYGPTTKNLSAPFLAAYFFRY</sequence>